<dbReference type="VEuPathDB" id="MicrosporidiaDB:NEDG_01789"/>
<sequence length="203" mass="22060">MKEAGRVQEQRGVPKSVFMYLPNIVGYVRLGLLLASLAAPVRVFVCLYAVSYLLDALDGHLARGLGQVSQLGGILDMSLDRASSTVLAMQVVREHPRLFPLCGAVVVLDLVAHMFCVVNGALTKTSHKAQKVSADRSLVDVTLSVYYNKGVLFATCLLTELFLINVLCPFSVVAGLVMLPVFLFKQVTNVLQLWKAAHSLSTI</sequence>
<name>A0A177EIK2_9MICR</name>
<accession>A0A177EIK2</accession>
<dbReference type="InterPro" id="IPR048254">
    <property type="entry name" value="CDP_ALCOHOL_P_TRANSF_CS"/>
</dbReference>
<evidence type="ECO:0000256" key="5">
    <source>
        <dbReference type="ARBA" id="ARBA00023098"/>
    </source>
</evidence>
<keyword evidence="2 8" id="KW-0808">Transferase</keyword>
<dbReference type="PANTHER" id="PTHR15362:SF4">
    <property type="entry name" value="CDP-DIACYLGLYCEROL--INOSITOL 3-PHOSPHATIDYLTRANSFERASE"/>
    <property type="match status" value="1"/>
</dbReference>
<evidence type="ECO:0000313" key="10">
    <source>
        <dbReference type="EMBL" id="OAG31311.1"/>
    </source>
</evidence>
<evidence type="ECO:0000256" key="7">
    <source>
        <dbReference type="ARBA" id="ARBA00023264"/>
    </source>
</evidence>
<comment type="subcellular location">
    <subcellularLocation>
        <location evidence="1">Membrane</location>
        <topology evidence="1">Multi-pass membrane protein</topology>
    </subcellularLocation>
</comment>
<dbReference type="Gene3D" id="1.20.120.1760">
    <property type="match status" value="1"/>
</dbReference>
<evidence type="ECO:0000256" key="9">
    <source>
        <dbReference type="SAM" id="Phobius"/>
    </source>
</evidence>
<dbReference type="GeneID" id="93648139"/>
<keyword evidence="7" id="KW-1208">Phospholipid metabolism</keyword>
<dbReference type="Proteomes" id="UP000185944">
    <property type="component" value="Unassembled WGS sequence"/>
</dbReference>
<evidence type="ECO:0000256" key="4">
    <source>
        <dbReference type="ARBA" id="ARBA00022989"/>
    </source>
</evidence>
<dbReference type="Pfam" id="PF01066">
    <property type="entry name" value="CDP-OH_P_transf"/>
    <property type="match status" value="1"/>
</dbReference>
<dbReference type="InterPro" id="IPR000462">
    <property type="entry name" value="CDP-OH_P_trans"/>
</dbReference>
<dbReference type="AlphaFoldDB" id="A0A177EIK2"/>
<evidence type="ECO:0000313" key="11">
    <source>
        <dbReference type="Proteomes" id="UP000185944"/>
    </source>
</evidence>
<feature type="transmembrane region" description="Helical" evidence="9">
    <location>
        <begin position="162"/>
        <end position="184"/>
    </location>
</feature>
<dbReference type="GO" id="GO:0006661">
    <property type="term" value="P:phosphatidylinositol biosynthetic process"/>
    <property type="evidence" value="ECO:0007669"/>
    <property type="project" value="TreeGrafter"/>
</dbReference>
<keyword evidence="11" id="KW-1185">Reference proteome</keyword>
<dbReference type="RefSeq" id="XP_067545007.1">
    <property type="nucleotide sequence ID" value="XM_067689207.1"/>
</dbReference>
<reference evidence="10 11" key="1">
    <citation type="submission" date="2016-02" db="EMBL/GenBank/DDBJ databases">
        <title>Discovery of a natural microsporidian pathogen with a broad tissue tropism in Caenorhabditis elegans.</title>
        <authorList>
            <person name="Luallen R.J."/>
            <person name="Reinke A.W."/>
            <person name="Tong L."/>
            <person name="Botts M.R."/>
            <person name="Felix M.-A."/>
            <person name="Troemel E.R."/>
        </authorList>
    </citation>
    <scope>NUCLEOTIDE SEQUENCE [LARGE SCALE GENOMIC DNA]</scope>
    <source>
        <strain evidence="10 11">JUm2807</strain>
    </source>
</reference>
<feature type="transmembrane region" description="Helical" evidence="9">
    <location>
        <begin position="27"/>
        <end position="54"/>
    </location>
</feature>
<dbReference type="GO" id="GO:0005794">
    <property type="term" value="C:Golgi apparatus"/>
    <property type="evidence" value="ECO:0007669"/>
    <property type="project" value="TreeGrafter"/>
</dbReference>
<evidence type="ECO:0000256" key="8">
    <source>
        <dbReference type="RuleBase" id="RU003750"/>
    </source>
</evidence>
<dbReference type="GO" id="GO:0003881">
    <property type="term" value="F:CDP-diacylglycerol-inositol 3-phosphatidyltransferase activity"/>
    <property type="evidence" value="ECO:0007669"/>
    <property type="project" value="TreeGrafter"/>
</dbReference>
<keyword evidence="4 9" id="KW-1133">Transmembrane helix</keyword>
<feature type="transmembrane region" description="Helical" evidence="9">
    <location>
        <begin position="98"/>
        <end position="122"/>
    </location>
</feature>
<keyword evidence="6 9" id="KW-0472">Membrane</keyword>
<dbReference type="STRING" id="1805483.A0A177EIK2"/>
<proteinExistence type="inferred from homology"/>
<protein>
    <submittedName>
        <fullName evidence="10">CDP-diacylglycerol--inositol 3-phosphatidyltransferase</fullName>
    </submittedName>
</protein>
<dbReference type="PROSITE" id="PS00379">
    <property type="entry name" value="CDP_ALCOHOL_P_TRANSF"/>
    <property type="match status" value="1"/>
</dbReference>
<organism evidence="10 11">
    <name type="scientific">Nematocida displodere</name>
    <dbReference type="NCBI Taxonomy" id="1805483"/>
    <lineage>
        <taxon>Eukaryota</taxon>
        <taxon>Fungi</taxon>
        <taxon>Fungi incertae sedis</taxon>
        <taxon>Microsporidia</taxon>
        <taxon>Nematocida</taxon>
    </lineage>
</organism>
<gene>
    <name evidence="10" type="ORF">NEDG_01789</name>
</gene>
<evidence type="ECO:0000256" key="3">
    <source>
        <dbReference type="ARBA" id="ARBA00022692"/>
    </source>
</evidence>
<dbReference type="GO" id="GO:0016020">
    <property type="term" value="C:membrane"/>
    <property type="evidence" value="ECO:0007669"/>
    <property type="project" value="UniProtKB-SubCell"/>
</dbReference>
<comment type="similarity">
    <text evidence="8">Belongs to the CDP-alcohol phosphatidyltransferase class-I family.</text>
</comment>
<dbReference type="OrthoDB" id="10251079at2759"/>
<evidence type="ECO:0000256" key="2">
    <source>
        <dbReference type="ARBA" id="ARBA00022679"/>
    </source>
</evidence>
<evidence type="ECO:0000256" key="1">
    <source>
        <dbReference type="ARBA" id="ARBA00004141"/>
    </source>
</evidence>
<dbReference type="EMBL" id="LTDL01000019">
    <property type="protein sequence ID" value="OAG31311.1"/>
    <property type="molecule type" value="Genomic_DNA"/>
</dbReference>
<dbReference type="InterPro" id="IPR043130">
    <property type="entry name" value="CDP-OH_PTrfase_TM_dom"/>
</dbReference>
<comment type="caution">
    <text evidence="10">The sequence shown here is derived from an EMBL/GenBank/DDBJ whole genome shotgun (WGS) entry which is preliminary data.</text>
</comment>
<dbReference type="PANTHER" id="PTHR15362">
    <property type="entry name" value="PHOSPHATIDYLINOSITOL SYNTHASE"/>
    <property type="match status" value="1"/>
</dbReference>
<evidence type="ECO:0000256" key="6">
    <source>
        <dbReference type="ARBA" id="ARBA00023136"/>
    </source>
</evidence>
<keyword evidence="3 9" id="KW-0812">Transmembrane</keyword>
<keyword evidence="5" id="KW-0443">Lipid metabolism</keyword>